<accession>A0A830DCP4</accession>
<feature type="compositionally biased region" description="Polar residues" evidence="1">
    <location>
        <begin position="96"/>
        <end position="110"/>
    </location>
</feature>
<dbReference type="OrthoDB" id="445712at2759"/>
<sequence>MGQQVKHIFHFLAKDVTSLKAGKRFLDIDYRLLTAGELDQVRFVLGKLILDTLVYGPTAERRLTKAKKDSIEAKNSMVKGENKSWTSPSDNKRSPESASKTNLFQDNSSVTDSSLSRKLYSYSSHPHPDNISNDEHVKDKYLLSSLF</sequence>
<reference evidence="2" key="1">
    <citation type="submission" date="2020-07" db="EMBL/GenBank/DDBJ databases">
        <title>Ethylene signaling mediates host invasion by parasitic plants.</title>
        <authorList>
            <person name="Yoshida S."/>
        </authorList>
    </citation>
    <scope>NUCLEOTIDE SEQUENCE</scope>
    <source>
        <strain evidence="2">Okayama</strain>
    </source>
</reference>
<name>A0A830DCP4_9LAMI</name>
<dbReference type="EMBL" id="BMAC01001124">
    <property type="protein sequence ID" value="GFQ05814.1"/>
    <property type="molecule type" value="Genomic_DNA"/>
</dbReference>
<evidence type="ECO:0000313" key="2">
    <source>
        <dbReference type="EMBL" id="GFQ05814.1"/>
    </source>
</evidence>
<protein>
    <submittedName>
        <fullName evidence="2">Uncharacterized protein</fullName>
    </submittedName>
</protein>
<dbReference type="Proteomes" id="UP000653305">
    <property type="component" value="Unassembled WGS sequence"/>
</dbReference>
<gene>
    <name evidence="2" type="ORF">PHJA_002725500</name>
</gene>
<evidence type="ECO:0000313" key="3">
    <source>
        <dbReference type="Proteomes" id="UP000653305"/>
    </source>
</evidence>
<comment type="caution">
    <text evidence="2">The sequence shown here is derived from an EMBL/GenBank/DDBJ whole genome shotgun (WGS) entry which is preliminary data.</text>
</comment>
<dbReference type="AlphaFoldDB" id="A0A830DCP4"/>
<keyword evidence="3" id="KW-1185">Reference proteome</keyword>
<feature type="region of interest" description="Disordered" evidence="1">
    <location>
        <begin position="66"/>
        <end position="110"/>
    </location>
</feature>
<evidence type="ECO:0000256" key="1">
    <source>
        <dbReference type="SAM" id="MobiDB-lite"/>
    </source>
</evidence>
<proteinExistence type="predicted"/>
<organism evidence="2 3">
    <name type="scientific">Phtheirospermum japonicum</name>
    <dbReference type="NCBI Taxonomy" id="374723"/>
    <lineage>
        <taxon>Eukaryota</taxon>
        <taxon>Viridiplantae</taxon>
        <taxon>Streptophyta</taxon>
        <taxon>Embryophyta</taxon>
        <taxon>Tracheophyta</taxon>
        <taxon>Spermatophyta</taxon>
        <taxon>Magnoliopsida</taxon>
        <taxon>eudicotyledons</taxon>
        <taxon>Gunneridae</taxon>
        <taxon>Pentapetalae</taxon>
        <taxon>asterids</taxon>
        <taxon>lamiids</taxon>
        <taxon>Lamiales</taxon>
        <taxon>Orobanchaceae</taxon>
        <taxon>Orobanchaceae incertae sedis</taxon>
        <taxon>Phtheirospermum</taxon>
    </lineage>
</organism>